<feature type="region of interest" description="Disordered" evidence="1">
    <location>
        <begin position="40"/>
        <end position="59"/>
    </location>
</feature>
<feature type="chain" id="PRO_5047524212" evidence="2">
    <location>
        <begin position="18"/>
        <end position="59"/>
    </location>
</feature>
<evidence type="ECO:0000256" key="1">
    <source>
        <dbReference type="SAM" id="MobiDB-lite"/>
    </source>
</evidence>
<dbReference type="EMBL" id="JABTCG010000002">
    <property type="protein sequence ID" value="MBD0850083.1"/>
    <property type="molecule type" value="Genomic_DNA"/>
</dbReference>
<reference evidence="3 4" key="1">
    <citation type="submission" date="2020-05" db="EMBL/GenBank/DDBJ databases">
        <title>The draft genome sequence of Maribacter arenosus CAU 1321.</title>
        <authorList>
            <person name="Mu L."/>
        </authorList>
    </citation>
    <scope>NUCLEOTIDE SEQUENCE [LARGE SCALE GENOMIC DNA]</scope>
    <source>
        <strain evidence="3 4">CAU 1321</strain>
    </source>
</reference>
<accession>A0ABR7V9P1</accession>
<comment type="caution">
    <text evidence="3">The sequence shown here is derived from an EMBL/GenBank/DDBJ whole genome shotgun (WGS) entry which is preliminary data.</text>
</comment>
<dbReference type="RefSeq" id="WP_188313227.1">
    <property type="nucleotide sequence ID" value="NZ_JABTCG010000002.1"/>
</dbReference>
<keyword evidence="4" id="KW-1185">Reference proteome</keyword>
<keyword evidence="2" id="KW-0732">Signal</keyword>
<sequence length="59" mass="6683">MKNIVYMLLLTLMTIFAASSCREKTTKEKIEDGIEEVGEDLEEGVEEIEDEIDDATDDN</sequence>
<gene>
    <name evidence="3" type="ORF">HPE63_05325</name>
</gene>
<feature type="signal peptide" evidence="2">
    <location>
        <begin position="1"/>
        <end position="17"/>
    </location>
</feature>
<name>A0ABR7V9P1_9FLAO</name>
<dbReference type="PROSITE" id="PS51257">
    <property type="entry name" value="PROKAR_LIPOPROTEIN"/>
    <property type="match status" value="1"/>
</dbReference>
<proteinExistence type="predicted"/>
<evidence type="ECO:0000256" key="2">
    <source>
        <dbReference type="SAM" id="SignalP"/>
    </source>
</evidence>
<dbReference type="Proteomes" id="UP000598350">
    <property type="component" value="Unassembled WGS sequence"/>
</dbReference>
<evidence type="ECO:0000313" key="4">
    <source>
        <dbReference type="Proteomes" id="UP000598350"/>
    </source>
</evidence>
<protein>
    <submittedName>
        <fullName evidence="3">Uncharacterized protein</fullName>
    </submittedName>
</protein>
<organism evidence="3 4">
    <name type="scientific">Maribacter arenosus</name>
    <dbReference type="NCBI Taxonomy" id="1854708"/>
    <lineage>
        <taxon>Bacteria</taxon>
        <taxon>Pseudomonadati</taxon>
        <taxon>Bacteroidota</taxon>
        <taxon>Flavobacteriia</taxon>
        <taxon>Flavobacteriales</taxon>
        <taxon>Flavobacteriaceae</taxon>
        <taxon>Maribacter</taxon>
    </lineage>
</organism>
<evidence type="ECO:0000313" key="3">
    <source>
        <dbReference type="EMBL" id="MBD0850083.1"/>
    </source>
</evidence>